<proteinExistence type="predicted"/>
<organism evidence="1 2">
    <name type="scientific">Durusdinium trenchii</name>
    <dbReference type="NCBI Taxonomy" id="1381693"/>
    <lineage>
        <taxon>Eukaryota</taxon>
        <taxon>Sar</taxon>
        <taxon>Alveolata</taxon>
        <taxon>Dinophyceae</taxon>
        <taxon>Suessiales</taxon>
        <taxon>Symbiodiniaceae</taxon>
        <taxon>Durusdinium</taxon>
    </lineage>
</organism>
<keyword evidence="2" id="KW-1185">Reference proteome</keyword>
<name>A0ABP0HWH2_9DINO</name>
<dbReference type="Proteomes" id="UP001642464">
    <property type="component" value="Unassembled WGS sequence"/>
</dbReference>
<evidence type="ECO:0000313" key="1">
    <source>
        <dbReference type="EMBL" id="CAK8994586.1"/>
    </source>
</evidence>
<comment type="caution">
    <text evidence="1">The sequence shown here is derived from an EMBL/GenBank/DDBJ whole genome shotgun (WGS) entry which is preliminary data.</text>
</comment>
<feature type="non-terminal residue" evidence="1">
    <location>
        <position position="1"/>
    </location>
</feature>
<gene>
    <name evidence="1" type="ORF">SCF082_LOCUS3988</name>
</gene>
<protein>
    <submittedName>
        <fullName evidence="1">HMG box domain-containing protein</fullName>
    </submittedName>
</protein>
<reference evidence="1 2" key="1">
    <citation type="submission" date="2024-02" db="EMBL/GenBank/DDBJ databases">
        <authorList>
            <person name="Chen Y."/>
            <person name="Shah S."/>
            <person name="Dougan E. K."/>
            <person name="Thang M."/>
            <person name="Chan C."/>
        </authorList>
    </citation>
    <scope>NUCLEOTIDE SEQUENCE [LARGE SCALE GENOMIC DNA]</scope>
</reference>
<dbReference type="EMBL" id="CAXAMM010002067">
    <property type="protein sequence ID" value="CAK8994586.1"/>
    <property type="molecule type" value="Genomic_DNA"/>
</dbReference>
<sequence>DEGNQGQADVIPAAIQLGKNYSRGKKHGVSVSNGLAAKQVREAASIQSLASSLNHNIARVAFSRQTYSYFNQADGTVAGFQSYGRSDSQLKRYKQVGAVSHVEAQYAGLVSLLQSGCVKHIVGIRIVDDTNAWVAPQQQATIEAAFHPEDLVDDGSDPHLCQAKKTSSNSGKQGKRKVCQVLGLIERLVIRKDRDLDIVQLHAPAQVLPKANAGTLLHRVGKWSMLSQVRGEHVCGDEAREMLGRAKIKMYVTCTDSLTANLSVAGMEQSRFQTRGTDGSISCQAFSFCMHHQGCLAKKPIILAAEGLATKSVRMAHASKTTLFRSRLANSLDALARQAVRMEVVEVPLSAKVDQNRARAVLNLCSSDLQNSDGQELILSMLNNDWGCPLNNGSLLHFCKPNCCKTKEDFQFKMRQALEVAFGNIFETPLLYRWKHIDSALAYVIRGLSIHSILPTLWSCCMDKGHDEELGDDQIKLMDEDCPDAAPGKKQQVRMNKVHVFLNAPNALAPLPLPL</sequence>
<evidence type="ECO:0000313" key="2">
    <source>
        <dbReference type="Proteomes" id="UP001642464"/>
    </source>
</evidence>
<accession>A0ABP0HWH2</accession>